<name>A0AAJ1Q5U1_9LACT</name>
<dbReference type="AlphaFoldDB" id="A0AAJ1Q5U1"/>
<dbReference type="EMBL" id="JASOOE010000005">
    <property type="protein sequence ID" value="MDK7187065.1"/>
    <property type="molecule type" value="Genomic_DNA"/>
</dbReference>
<evidence type="ECO:0000256" key="1">
    <source>
        <dbReference type="ARBA" id="ARBA00023118"/>
    </source>
</evidence>
<dbReference type="InterPro" id="IPR021124">
    <property type="entry name" value="CRISPR-assoc_prot_Cas5"/>
</dbReference>
<protein>
    <submittedName>
        <fullName evidence="2">Type I-E CRISPR-associated protein Cas5/CasD</fullName>
    </submittedName>
</protein>
<proteinExistence type="predicted"/>
<dbReference type="InterPro" id="IPR013422">
    <property type="entry name" value="CRISPR-assoc_prot_Cas5_N"/>
</dbReference>
<dbReference type="GO" id="GO:0051607">
    <property type="term" value="P:defense response to virus"/>
    <property type="evidence" value="ECO:0007669"/>
    <property type="project" value="UniProtKB-KW"/>
</dbReference>
<reference evidence="2" key="1">
    <citation type="submission" date="2023-05" db="EMBL/GenBank/DDBJ databases">
        <title>Cataloging the Phylogenetic Diversity of Human Bladder Bacteria.</title>
        <authorList>
            <person name="Du J."/>
        </authorList>
    </citation>
    <scope>NUCLEOTIDE SEQUENCE</scope>
    <source>
        <strain evidence="2">UMB1231</strain>
    </source>
</reference>
<accession>A0AAJ1Q5U1</accession>
<dbReference type="NCBIfam" id="TIGR02593">
    <property type="entry name" value="CRISPR_cas5"/>
    <property type="match status" value="1"/>
</dbReference>
<dbReference type="GO" id="GO:0043571">
    <property type="term" value="P:maintenance of CRISPR repeat elements"/>
    <property type="evidence" value="ECO:0007669"/>
    <property type="project" value="InterPro"/>
</dbReference>
<organism evidence="2 3">
    <name type="scientific">Facklamia hominis</name>
    <dbReference type="NCBI Taxonomy" id="178214"/>
    <lineage>
        <taxon>Bacteria</taxon>
        <taxon>Bacillati</taxon>
        <taxon>Bacillota</taxon>
        <taxon>Bacilli</taxon>
        <taxon>Lactobacillales</taxon>
        <taxon>Aerococcaceae</taxon>
        <taxon>Facklamia</taxon>
    </lineage>
</organism>
<dbReference type="InterPro" id="IPR010147">
    <property type="entry name" value="CRISPR-assoc_prot_CasD"/>
</dbReference>
<evidence type="ECO:0000313" key="2">
    <source>
        <dbReference type="EMBL" id="MDK7187065.1"/>
    </source>
</evidence>
<dbReference type="RefSeq" id="WP_070609500.1">
    <property type="nucleotide sequence ID" value="NZ_JASOOE010000005.1"/>
</dbReference>
<gene>
    <name evidence="2" type="primary">cas5e</name>
    <name evidence="2" type="ORF">QP433_03635</name>
</gene>
<keyword evidence="1" id="KW-0051">Antiviral defense</keyword>
<dbReference type="Proteomes" id="UP001229251">
    <property type="component" value="Unassembled WGS sequence"/>
</dbReference>
<comment type="caution">
    <text evidence="2">The sequence shown here is derived from an EMBL/GenBank/DDBJ whole genome shotgun (WGS) entry which is preliminary data.</text>
</comment>
<dbReference type="Pfam" id="PF09704">
    <property type="entry name" value="Cas_Cas5d"/>
    <property type="match status" value="1"/>
</dbReference>
<dbReference type="GO" id="GO:0003723">
    <property type="term" value="F:RNA binding"/>
    <property type="evidence" value="ECO:0007669"/>
    <property type="project" value="InterPro"/>
</dbReference>
<dbReference type="NCBIfam" id="TIGR01868">
    <property type="entry name" value="casD_Cas5e"/>
    <property type="match status" value="1"/>
</dbReference>
<evidence type="ECO:0000313" key="3">
    <source>
        <dbReference type="Proteomes" id="UP001229251"/>
    </source>
</evidence>
<dbReference type="CDD" id="cd09756">
    <property type="entry name" value="Cas5_I-E"/>
    <property type="match status" value="1"/>
</dbReference>
<sequence length="238" mass="27460">MATILLKFAGPLQSYGTSSHFETRHTDLYPSKSAVLGMVAACLGYRRHEKDKLQLLNTLDFAVRVDQVGKLLKDYHTAKKYKKNGVFERTYVTNRYYVEDAVFLVALSHDDSDFIEKIAEALMNPYFQPFLGRRALPLTVDFFQGVHEETIVSLLKKYPWQAGKWYKKLHSNQVTIYLDAHLLNESPRMMRKDRPESFDQAGRRFNVRYEASLDVQLDSEYGEHDAFSALGGEEFVSI</sequence>
<dbReference type="Gene3D" id="3.30.70.2660">
    <property type="match status" value="1"/>
</dbReference>